<comment type="caution">
    <text evidence="1">The sequence shown here is derived from an EMBL/GenBank/DDBJ whole genome shotgun (WGS) entry which is preliminary data.</text>
</comment>
<reference evidence="1 2" key="1">
    <citation type="submission" date="2015-01" db="EMBL/GenBank/DDBJ databases">
        <title>Vibrio sp. C94 JCM 19241 whole genome shotgun sequence.</title>
        <authorList>
            <person name="Sawabe T."/>
            <person name="Meirelles P."/>
            <person name="Feng G."/>
            <person name="Sayaka M."/>
            <person name="Hattori M."/>
            <person name="Ohkuma M."/>
        </authorList>
    </citation>
    <scope>NUCLEOTIDE SEQUENCE [LARGE SCALE GENOMIC DNA]</scope>
    <source>
        <strain evidence="2">JCM 19241</strain>
    </source>
</reference>
<dbReference type="InterPro" id="IPR042203">
    <property type="entry name" value="Leu/Phe-tRNA_Trfase_C"/>
</dbReference>
<reference evidence="1 2" key="2">
    <citation type="submission" date="2015-01" db="EMBL/GenBank/DDBJ databases">
        <authorList>
            <consortium name="NBRP consortium"/>
            <person name="Sawabe T."/>
            <person name="Meirelles P."/>
            <person name="Feng G."/>
            <person name="Sayaka M."/>
            <person name="Hattori M."/>
            <person name="Ohkuma M."/>
        </authorList>
    </citation>
    <scope>NUCLEOTIDE SEQUENCE [LARGE SCALE GENOMIC DNA]</scope>
    <source>
        <strain evidence="2">JCM 19241</strain>
    </source>
</reference>
<protein>
    <submittedName>
        <fullName evidence="1">Uncharacterized protein</fullName>
    </submittedName>
</protein>
<accession>A0A0B8QQ78</accession>
<evidence type="ECO:0000313" key="1">
    <source>
        <dbReference type="EMBL" id="GAM76534.1"/>
    </source>
</evidence>
<dbReference type="AlphaFoldDB" id="A0A0B8QQ78"/>
<sequence length="42" mass="4923">MNPHLASLGAMEIERTEFREELAKGKKQTLSRECYQPQFLKI</sequence>
<name>A0A0B8QQ78_9VIBR</name>
<dbReference type="STRING" id="1481914.JCM19241_4071"/>
<dbReference type="EMBL" id="BBSC01000006">
    <property type="protein sequence ID" value="GAM76534.1"/>
    <property type="molecule type" value="Genomic_DNA"/>
</dbReference>
<organism evidence="1 2">
    <name type="scientific">Vibrio ishigakensis</name>
    <dbReference type="NCBI Taxonomy" id="1481914"/>
    <lineage>
        <taxon>Bacteria</taxon>
        <taxon>Pseudomonadati</taxon>
        <taxon>Pseudomonadota</taxon>
        <taxon>Gammaproteobacteria</taxon>
        <taxon>Vibrionales</taxon>
        <taxon>Vibrionaceae</taxon>
        <taxon>Vibrio</taxon>
    </lineage>
</organism>
<dbReference type="Proteomes" id="UP000031666">
    <property type="component" value="Unassembled WGS sequence"/>
</dbReference>
<evidence type="ECO:0000313" key="2">
    <source>
        <dbReference type="Proteomes" id="UP000031666"/>
    </source>
</evidence>
<proteinExistence type="predicted"/>
<dbReference type="Gene3D" id="3.40.630.70">
    <property type="entry name" value="Leucyl/phenylalanyl-tRNA-protein transferase, C-terminal domain"/>
    <property type="match status" value="1"/>
</dbReference>
<gene>
    <name evidence="1" type="ORF">JCM19241_4071</name>
</gene>